<feature type="compositionally biased region" description="Basic and acidic residues" evidence="10">
    <location>
        <begin position="279"/>
        <end position="302"/>
    </location>
</feature>
<keyword evidence="7" id="KW-0175">Coiled coil</keyword>
<evidence type="ECO:0000256" key="7">
    <source>
        <dbReference type="ARBA" id="ARBA00023054"/>
    </source>
</evidence>
<comment type="similarity">
    <text evidence="2">Belongs to the EAF6 family.</text>
</comment>
<dbReference type="GO" id="GO:0005634">
    <property type="term" value="C:nucleus"/>
    <property type="evidence" value="ECO:0007669"/>
    <property type="project" value="UniProtKB-SubCell"/>
</dbReference>
<evidence type="ECO:0000256" key="4">
    <source>
        <dbReference type="ARBA" id="ARBA00022801"/>
    </source>
</evidence>
<keyword evidence="13" id="KW-1185">Reference proteome</keyword>
<dbReference type="PANTHER" id="PTHR11079:SF149">
    <property type="entry name" value="TRNA-SPECIFIC ADENOSINE DEAMINASE 2"/>
    <property type="match status" value="1"/>
</dbReference>
<dbReference type="EMBL" id="OA882960">
    <property type="protein sequence ID" value="CAD7277497.1"/>
    <property type="molecule type" value="Genomic_DNA"/>
</dbReference>
<evidence type="ECO:0000256" key="6">
    <source>
        <dbReference type="ARBA" id="ARBA00023015"/>
    </source>
</evidence>
<evidence type="ECO:0000256" key="5">
    <source>
        <dbReference type="ARBA" id="ARBA00022853"/>
    </source>
</evidence>
<dbReference type="OrthoDB" id="408702at2759"/>
<keyword evidence="6" id="KW-0805">Transcription regulation</keyword>
<dbReference type="Proteomes" id="UP000678499">
    <property type="component" value="Unassembled WGS sequence"/>
</dbReference>
<sequence length="327" mass="36419">MDVIMERSFELAKEALAAGEVPVGCVFVRNGSDIIAADRNRVNELKNATKHAEMLCIDSVVKKYSDYSEVLRGSVVYVTCEPCIMCMQALLEVNVGEIVYGCPNPRFGGCGSVLDVLALNSRTMRVTKGVRAEEAVSLLKKFYECENPNAPESKVRKKVSVTNGIMSESQSKDMSTIRSELADLVRRRTEIGDNLANLENQIYAFEGSYLEDTHHYGNVIRGWDPHLSPNRIFSVDEKGSYSRKIKEAQRLFSKSSVTYSAVSLGISSNSAKETNGTVEHVERRIPDSRESFGSYERKKQKEIQPPSTGRKKRSKSTGHAQKKMKSA</sequence>
<dbReference type="SUPFAM" id="SSF53927">
    <property type="entry name" value="Cytidine deaminase-like"/>
    <property type="match status" value="1"/>
</dbReference>
<dbReference type="InterPro" id="IPR016193">
    <property type="entry name" value="Cytidine_deaminase-like"/>
</dbReference>
<evidence type="ECO:0000313" key="13">
    <source>
        <dbReference type="Proteomes" id="UP000678499"/>
    </source>
</evidence>
<comment type="subcellular location">
    <subcellularLocation>
        <location evidence="1">Nucleus</location>
    </subcellularLocation>
</comment>
<dbReference type="Pfam" id="PF09340">
    <property type="entry name" value="NuA4"/>
    <property type="match status" value="1"/>
</dbReference>
<evidence type="ECO:0000256" key="1">
    <source>
        <dbReference type="ARBA" id="ARBA00004123"/>
    </source>
</evidence>
<dbReference type="GO" id="GO:0006325">
    <property type="term" value="P:chromatin organization"/>
    <property type="evidence" value="ECO:0007669"/>
    <property type="project" value="UniProtKB-KW"/>
</dbReference>
<organism evidence="12">
    <name type="scientific">Notodromas monacha</name>
    <dbReference type="NCBI Taxonomy" id="399045"/>
    <lineage>
        <taxon>Eukaryota</taxon>
        <taxon>Metazoa</taxon>
        <taxon>Ecdysozoa</taxon>
        <taxon>Arthropoda</taxon>
        <taxon>Crustacea</taxon>
        <taxon>Oligostraca</taxon>
        <taxon>Ostracoda</taxon>
        <taxon>Podocopa</taxon>
        <taxon>Podocopida</taxon>
        <taxon>Cypridocopina</taxon>
        <taxon>Cypridoidea</taxon>
        <taxon>Cyprididae</taxon>
        <taxon>Notodromas</taxon>
    </lineage>
</organism>
<proteinExistence type="inferred from homology"/>
<dbReference type="GO" id="GO:0052717">
    <property type="term" value="F:tRNA-specific adenosine-34 deaminase activity"/>
    <property type="evidence" value="ECO:0007669"/>
    <property type="project" value="UniProtKB-EC"/>
</dbReference>
<protein>
    <recommendedName>
        <fullName evidence="3">Chromatin modification-related protein MEAF6</fullName>
    </recommendedName>
</protein>
<dbReference type="InterPro" id="IPR015418">
    <property type="entry name" value="Eaf6"/>
</dbReference>
<dbReference type="GO" id="GO:0002100">
    <property type="term" value="P:tRNA wobble adenosine to inosine editing"/>
    <property type="evidence" value="ECO:0007669"/>
    <property type="project" value="InterPro"/>
</dbReference>
<evidence type="ECO:0000313" key="12">
    <source>
        <dbReference type="EMBL" id="CAD7277497.1"/>
    </source>
</evidence>
<evidence type="ECO:0000256" key="9">
    <source>
        <dbReference type="ARBA" id="ARBA00023242"/>
    </source>
</evidence>
<feature type="domain" description="CMP/dCMP-type deaminase" evidence="11">
    <location>
        <begin position="1"/>
        <end position="112"/>
    </location>
</feature>
<dbReference type="GO" id="GO:0005737">
    <property type="term" value="C:cytoplasm"/>
    <property type="evidence" value="ECO:0007669"/>
    <property type="project" value="TreeGrafter"/>
</dbReference>
<keyword evidence="8" id="KW-0804">Transcription</keyword>
<dbReference type="CDD" id="cd01285">
    <property type="entry name" value="nucleoside_deaminase"/>
    <property type="match status" value="1"/>
</dbReference>
<evidence type="ECO:0000256" key="2">
    <source>
        <dbReference type="ARBA" id="ARBA00010916"/>
    </source>
</evidence>
<evidence type="ECO:0000256" key="8">
    <source>
        <dbReference type="ARBA" id="ARBA00023163"/>
    </source>
</evidence>
<name>A0A7R9BMY2_9CRUS</name>
<evidence type="ECO:0000259" key="11">
    <source>
        <dbReference type="PROSITE" id="PS51747"/>
    </source>
</evidence>
<feature type="compositionally biased region" description="Basic residues" evidence="10">
    <location>
        <begin position="309"/>
        <end position="327"/>
    </location>
</feature>
<dbReference type="Pfam" id="PF00383">
    <property type="entry name" value="dCMP_cyt_deam_1"/>
    <property type="match status" value="1"/>
</dbReference>
<dbReference type="EMBL" id="CAJPEX010000923">
    <property type="protein sequence ID" value="CAG0917649.1"/>
    <property type="molecule type" value="Genomic_DNA"/>
</dbReference>
<dbReference type="AlphaFoldDB" id="A0A7R9BMY2"/>
<feature type="region of interest" description="Disordered" evidence="10">
    <location>
        <begin position="271"/>
        <end position="327"/>
    </location>
</feature>
<dbReference type="InterPro" id="IPR002125">
    <property type="entry name" value="CMP_dCMP_dom"/>
</dbReference>
<gene>
    <name evidence="12" type="ORF">NMOB1V02_LOCUS5228</name>
</gene>
<dbReference type="Gene3D" id="3.40.140.10">
    <property type="entry name" value="Cytidine Deaminase, domain 2"/>
    <property type="match status" value="1"/>
</dbReference>
<keyword evidence="5" id="KW-0156">Chromatin regulator</keyword>
<keyword evidence="4" id="KW-0378">Hydrolase</keyword>
<accession>A0A7R9BMY2</accession>
<dbReference type="PANTHER" id="PTHR11079">
    <property type="entry name" value="CYTOSINE DEAMINASE FAMILY MEMBER"/>
    <property type="match status" value="1"/>
</dbReference>
<dbReference type="PROSITE" id="PS51747">
    <property type="entry name" value="CYT_DCMP_DEAMINASES_2"/>
    <property type="match status" value="1"/>
</dbReference>
<dbReference type="GO" id="GO:0000123">
    <property type="term" value="C:histone acetyltransferase complex"/>
    <property type="evidence" value="ECO:0007669"/>
    <property type="project" value="InterPro"/>
</dbReference>
<keyword evidence="9" id="KW-0539">Nucleus</keyword>
<reference evidence="12" key="1">
    <citation type="submission" date="2020-11" db="EMBL/GenBank/DDBJ databases">
        <authorList>
            <person name="Tran Van P."/>
        </authorList>
    </citation>
    <scope>NUCLEOTIDE SEQUENCE</scope>
</reference>
<evidence type="ECO:0000256" key="3">
    <source>
        <dbReference type="ARBA" id="ARBA00019141"/>
    </source>
</evidence>
<dbReference type="GO" id="GO:0046872">
    <property type="term" value="F:metal ion binding"/>
    <property type="evidence" value="ECO:0007669"/>
    <property type="project" value="UniProtKB-KW"/>
</dbReference>
<evidence type="ECO:0000256" key="10">
    <source>
        <dbReference type="SAM" id="MobiDB-lite"/>
    </source>
</evidence>